<dbReference type="AlphaFoldDB" id="A0A9W6N4W0"/>
<gene>
    <name evidence="2" type="ORF">GCM10008171_29050</name>
</gene>
<evidence type="ECO:0000313" key="3">
    <source>
        <dbReference type="Proteomes" id="UP001143364"/>
    </source>
</evidence>
<keyword evidence="1" id="KW-0732">Signal</keyword>
<comment type="caution">
    <text evidence="2">The sequence shown here is derived from an EMBL/GenBank/DDBJ whole genome shotgun (WGS) entry which is preliminary data.</text>
</comment>
<keyword evidence="3" id="KW-1185">Reference proteome</keyword>
<reference evidence="2" key="1">
    <citation type="journal article" date="2014" name="Int. J. Syst. Evol. Microbiol.">
        <title>Complete genome sequence of Corynebacterium casei LMG S-19264T (=DSM 44701T), isolated from a smear-ripened cheese.</title>
        <authorList>
            <consortium name="US DOE Joint Genome Institute (JGI-PGF)"/>
            <person name="Walter F."/>
            <person name="Albersmeier A."/>
            <person name="Kalinowski J."/>
            <person name="Ruckert C."/>
        </authorList>
    </citation>
    <scope>NUCLEOTIDE SEQUENCE</scope>
    <source>
        <strain evidence="2">VKM B-2555</strain>
    </source>
</reference>
<evidence type="ECO:0000256" key="1">
    <source>
        <dbReference type="SAM" id="SignalP"/>
    </source>
</evidence>
<feature type="chain" id="PRO_5040934236" evidence="1">
    <location>
        <begin position="24"/>
        <end position="102"/>
    </location>
</feature>
<proteinExistence type="predicted"/>
<protein>
    <submittedName>
        <fullName evidence="2">Uncharacterized protein</fullName>
    </submittedName>
</protein>
<dbReference type="Proteomes" id="UP001143364">
    <property type="component" value="Unassembled WGS sequence"/>
</dbReference>
<dbReference type="EMBL" id="BSFK01000016">
    <property type="protein sequence ID" value="GLK77651.1"/>
    <property type="molecule type" value="Genomic_DNA"/>
</dbReference>
<accession>A0A9W6N4W0</accession>
<feature type="signal peptide" evidence="1">
    <location>
        <begin position="1"/>
        <end position="23"/>
    </location>
</feature>
<name>A0A9W6N4W0_9HYPH</name>
<evidence type="ECO:0000313" key="2">
    <source>
        <dbReference type="EMBL" id="GLK77651.1"/>
    </source>
</evidence>
<organism evidence="2 3">
    <name type="scientific">Methylopila jiangsuensis</name>
    <dbReference type="NCBI Taxonomy" id="586230"/>
    <lineage>
        <taxon>Bacteria</taxon>
        <taxon>Pseudomonadati</taxon>
        <taxon>Pseudomonadota</taxon>
        <taxon>Alphaproteobacteria</taxon>
        <taxon>Hyphomicrobiales</taxon>
        <taxon>Methylopilaceae</taxon>
        <taxon>Methylopila</taxon>
    </lineage>
</organism>
<reference evidence="2" key="2">
    <citation type="submission" date="2023-01" db="EMBL/GenBank/DDBJ databases">
        <authorList>
            <person name="Sun Q."/>
            <person name="Evtushenko L."/>
        </authorList>
    </citation>
    <scope>NUCLEOTIDE SEQUENCE</scope>
    <source>
        <strain evidence="2">VKM B-2555</strain>
    </source>
</reference>
<sequence length="102" mass="11042">MEAKMNVEVSALLKMVVVTAALAGPGLASIAPAVAAQREGTSAQGAYRRIGLTPPSCDDSKRVVVRTLTDDASVRHEQLVHWTRHNFKGYQMKPVCALIQVR</sequence>